<protein>
    <submittedName>
        <fullName evidence="1">Uncharacterized protein</fullName>
    </submittedName>
</protein>
<gene>
    <name evidence="1" type="ORF">V1525DRAFT_441294</name>
</gene>
<keyword evidence="2" id="KW-1185">Reference proteome</keyword>
<dbReference type="Proteomes" id="UP001433508">
    <property type="component" value="Unassembled WGS sequence"/>
</dbReference>
<organism evidence="1 2">
    <name type="scientific">Lipomyces kononenkoae</name>
    <name type="common">Yeast</name>
    <dbReference type="NCBI Taxonomy" id="34357"/>
    <lineage>
        <taxon>Eukaryota</taxon>
        <taxon>Fungi</taxon>
        <taxon>Dikarya</taxon>
        <taxon>Ascomycota</taxon>
        <taxon>Saccharomycotina</taxon>
        <taxon>Lipomycetes</taxon>
        <taxon>Lipomycetales</taxon>
        <taxon>Lipomycetaceae</taxon>
        <taxon>Lipomyces</taxon>
    </lineage>
</organism>
<reference evidence="2" key="1">
    <citation type="journal article" date="2024" name="Front. Bioeng. Biotechnol.">
        <title>Genome-scale model development and genomic sequencing of the oleaginous clade Lipomyces.</title>
        <authorList>
            <person name="Czajka J.J."/>
            <person name="Han Y."/>
            <person name="Kim J."/>
            <person name="Mondo S.J."/>
            <person name="Hofstad B.A."/>
            <person name="Robles A."/>
            <person name="Haridas S."/>
            <person name="Riley R."/>
            <person name="LaButti K."/>
            <person name="Pangilinan J."/>
            <person name="Andreopoulos W."/>
            <person name="Lipzen A."/>
            <person name="Yan J."/>
            <person name="Wang M."/>
            <person name="Ng V."/>
            <person name="Grigoriev I.V."/>
            <person name="Spatafora J.W."/>
            <person name="Magnuson J.K."/>
            <person name="Baker S.E."/>
            <person name="Pomraning K.R."/>
        </authorList>
    </citation>
    <scope>NUCLEOTIDE SEQUENCE [LARGE SCALE GENOMIC DNA]</scope>
    <source>
        <strain evidence="2">CBS 7786</strain>
    </source>
</reference>
<evidence type="ECO:0000313" key="2">
    <source>
        <dbReference type="Proteomes" id="UP001433508"/>
    </source>
</evidence>
<evidence type="ECO:0000313" key="1">
    <source>
        <dbReference type="EMBL" id="KAK9233779.1"/>
    </source>
</evidence>
<sequence>TLPSRVGPLGAKVYGGRSGQRSPPTLRQAPSSDLGTLDHRSPVACPPVQAFPGCRQVGGVGGSSGPSSQVAGVLGGMARVGASHLCAGHNELPDMRSERWLAVDTVPPLDWFAINDSAGHLHLPPTEPRFHSQGRQQSLQGRPLSGALWTVRVPGLSEVDWGAFWSRLSKAYRRAPMAANSLHLFMLGYLHQTVQALAHSWAPEQAWLRGPHAPCVLCSDAGQNIPDHLFFRCSVALQIWELVAEHLHISNLLPLAAETLALGRPPVSFEQVLLYVHLVWVSYRRRVRSDGPPPTMSLVQWRGLIGRSLMYQQYEEPWE</sequence>
<feature type="non-terminal residue" evidence="1">
    <location>
        <position position="1"/>
    </location>
</feature>
<accession>A0ACC3SQ63</accession>
<name>A0ACC3SQ63_LIPKO</name>
<proteinExistence type="predicted"/>
<dbReference type="EMBL" id="MU971601">
    <property type="protein sequence ID" value="KAK9233779.1"/>
    <property type="molecule type" value="Genomic_DNA"/>
</dbReference>
<comment type="caution">
    <text evidence="1">The sequence shown here is derived from an EMBL/GenBank/DDBJ whole genome shotgun (WGS) entry which is preliminary data.</text>
</comment>